<feature type="domain" description="Tyr recombinase" evidence="6">
    <location>
        <begin position="357"/>
        <end position="567"/>
    </location>
</feature>
<keyword evidence="3 5" id="KW-0238">DNA-binding</keyword>
<reference evidence="8 9" key="1">
    <citation type="submission" date="2023-07" db="EMBL/GenBank/DDBJ databases">
        <title>Sorghum-associated microbial communities from plants grown in Nebraska, USA.</title>
        <authorList>
            <person name="Schachtman D."/>
        </authorList>
    </citation>
    <scope>NUCLEOTIDE SEQUENCE [LARGE SCALE GENOMIC DNA]</scope>
    <source>
        <strain evidence="8 9">BE190</strain>
    </source>
</reference>
<keyword evidence="9" id="KW-1185">Reference proteome</keyword>
<evidence type="ECO:0000256" key="2">
    <source>
        <dbReference type="ARBA" id="ARBA00022908"/>
    </source>
</evidence>
<keyword evidence="2" id="KW-0229">DNA integration</keyword>
<dbReference type="Pfam" id="PF20172">
    <property type="entry name" value="DUF6538"/>
    <property type="match status" value="1"/>
</dbReference>
<proteinExistence type="inferred from homology"/>
<dbReference type="InterPro" id="IPR002104">
    <property type="entry name" value="Integrase_catalytic"/>
</dbReference>
<comment type="caution">
    <text evidence="8">The sequence shown here is derived from an EMBL/GenBank/DDBJ whole genome shotgun (WGS) entry which is preliminary data.</text>
</comment>
<name>A0ABU1V314_9GAMM</name>
<feature type="domain" description="Core-binding (CB)" evidence="7">
    <location>
        <begin position="224"/>
        <end position="333"/>
    </location>
</feature>
<dbReference type="EMBL" id="JAVDVX010000008">
    <property type="protein sequence ID" value="MDR7091762.1"/>
    <property type="molecule type" value="Genomic_DNA"/>
</dbReference>
<dbReference type="Gene3D" id="1.10.443.10">
    <property type="entry name" value="Intergrase catalytic core"/>
    <property type="match status" value="1"/>
</dbReference>
<evidence type="ECO:0000313" key="9">
    <source>
        <dbReference type="Proteomes" id="UP001253595"/>
    </source>
</evidence>
<dbReference type="PANTHER" id="PTHR30349:SF41">
    <property type="entry name" value="INTEGRASE_RECOMBINASE PROTEIN MJ0367-RELATED"/>
    <property type="match status" value="1"/>
</dbReference>
<evidence type="ECO:0000256" key="3">
    <source>
        <dbReference type="ARBA" id="ARBA00023125"/>
    </source>
</evidence>
<dbReference type="InterPro" id="IPR010998">
    <property type="entry name" value="Integrase_recombinase_N"/>
</dbReference>
<evidence type="ECO:0000259" key="7">
    <source>
        <dbReference type="PROSITE" id="PS51900"/>
    </source>
</evidence>
<evidence type="ECO:0000313" key="8">
    <source>
        <dbReference type="EMBL" id="MDR7091762.1"/>
    </source>
</evidence>
<dbReference type="Gene3D" id="1.10.150.130">
    <property type="match status" value="1"/>
</dbReference>
<dbReference type="InterPro" id="IPR046668">
    <property type="entry name" value="DUF6538"/>
</dbReference>
<evidence type="ECO:0000256" key="4">
    <source>
        <dbReference type="ARBA" id="ARBA00023172"/>
    </source>
</evidence>
<dbReference type="InterPro" id="IPR044068">
    <property type="entry name" value="CB"/>
</dbReference>
<dbReference type="InterPro" id="IPR050090">
    <property type="entry name" value="Tyrosine_recombinase_XerCD"/>
</dbReference>
<keyword evidence="4" id="KW-0233">DNA recombination</keyword>
<dbReference type="Proteomes" id="UP001253595">
    <property type="component" value="Unassembled WGS sequence"/>
</dbReference>
<evidence type="ECO:0000256" key="5">
    <source>
        <dbReference type="PROSITE-ProRule" id="PRU01248"/>
    </source>
</evidence>
<dbReference type="PROSITE" id="PS51898">
    <property type="entry name" value="TYR_RECOMBINASE"/>
    <property type="match status" value="1"/>
</dbReference>
<organism evidence="8 9">
    <name type="scientific">Cellvibrio fibrivorans</name>
    <dbReference type="NCBI Taxonomy" id="126350"/>
    <lineage>
        <taxon>Bacteria</taxon>
        <taxon>Pseudomonadati</taxon>
        <taxon>Pseudomonadota</taxon>
        <taxon>Gammaproteobacteria</taxon>
        <taxon>Cellvibrionales</taxon>
        <taxon>Cellvibrionaceae</taxon>
        <taxon>Cellvibrio</taxon>
    </lineage>
</organism>
<dbReference type="InterPro" id="IPR013762">
    <property type="entry name" value="Integrase-like_cat_sf"/>
</dbReference>
<evidence type="ECO:0000259" key="6">
    <source>
        <dbReference type="PROSITE" id="PS51898"/>
    </source>
</evidence>
<dbReference type="CDD" id="cd01184">
    <property type="entry name" value="INT_C_like_1"/>
    <property type="match status" value="1"/>
</dbReference>
<sequence length="576" mass="66251">MEDLSKRSHLLNRNGHYYLRVRVPVDLSSQYLQKEIKRSLKTKDAKEAKLRLSIELLKVEEEFQKKRRQLLPPVASSSGIAPLPNQISNTDLERAVLVWHKKESAKSALEDDQLRIGISPGDRETILENLRDDLAAFSNSDEAVYIPAIQTTAIKILAESALDKQALDNQKTKYFYNLIRQARMEQTFESFERFGEFFQRTPASLFSNTQALSLSSETIHSNDVSLENLLQRFRTAKRSDGLTEKSLAGYKLTFDFALELFGKQKSIKSFTPADCREFRDKLSQLPSNAKKKFPHLTLMQALEKRSPDTVEALSETSVNGHMKNLSAIFNFAMRERLLDANPASHIPQLKAKRSNKKKRGPFDGDEIQKLLYTPIFTGCKDDEHGYNVAGKNKPRRHRFWIPLIGLYTGMRLNEICQLFTDDIECIDGIHVIHARLDENGIKTLKNEHSERIVPIHKNLIKMGFLDYVNKIKIQNKKQLFPDLTASARGSLSDNFSKWFSRFLVVSKLKREKLCFHSFRHSFRDECRVHNINKEIAATLGGWKYSEDVMDNYGKGHELKVLQAEINKIHNNLQLIE</sequence>
<evidence type="ECO:0000256" key="1">
    <source>
        <dbReference type="ARBA" id="ARBA00008857"/>
    </source>
</evidence>
<protein>
    <submittedName>
        <fullName evidence="8">Integrase</fullName>
    </submittedName>
</protein>
<dbReference type="PANTHER" id="PTHR30349">
    <property type="entry name" value="PHAGE INTEGRASE-RELATED"/>
    <property type="match status" value="1"/>
</dbReference>
<dbReference type="Pfam" id="PF00589">
    <property type="entry name" value="Phage_integrase"/>
    <property type="match status" value="1"/>
</dbReference>
<comment type="similarity">
    <text evidence="1">Belongs to the 'phage' integrase family.</text>
</comment>
<dbReference type="SUPFAM" id="SSF56349">
    <property type="entry name" value="DNA breaking-rejoining enzymes"/>
    <property type="match status" value="1"/>
</dbReference>
<gene>
    <name evidence="8" type="ORF">J2X05_003800</name>
</gene>
<accession>A0ABU1V314</accession>
<dbReference type="PROSITE" id="PS51900">
    <property type="entry name" value="CB"/>
    <property type="match status" value="1"/>
</dbReference>
<dbReference type="InterPro" id="IPR011010">
    <property type="entry name" value="DNA_brk_join_enz"/>
</dbReference>